<dbReference type="GO" id="GO:0005634">
    <property type="term" value="C:nucleus"/>
    <property type="evidence" value="ECO:0007669"/>
    <property type="project" value="TreeGrafter"/>
</dbReference>
<dbReference type="InterPro" id="IPR045216">
    <property type="entry name" value="CK2_alpha"/>
</dbReference>
<dbReference type="SMART" id="SM00220">
    <property type="entry name" value="S_TKc"/>
    <property type="match status" value="1"/>
</dbReference>
<dbReference type="PANTHER" id="PTHR24054">
    <property type="entry name" value="CASEIN KINASE II SUBUNIT ALPHA"/>
    <property type="match status" value="1"/>
</dbReference>
<dbReference type="GO" id="GO:0004674">
    <property type="term" value="F:protein serine/threonine kinase activity"/>
    <property type="evidence" value="ECO:0007669"/>
    <property type="project" value="UniProtKB-KW"/>
</dbReference>
<accession>A0AAV1P5S1</accession>
<sequence>MSIAAPEGFLGVKLLFSSLPNRVPPRPPLQYPGTEEVAAVSHIVSDTAEITHRRRRVARTAGVTKLSLLESNSVVELIKGAIPPCPWWPLPPSSGKTPPPKPPFPVCINPPSPPFTFPPLPPSFPPVPHLPILQPSSAALSDMSGPVPSRARVYTEVNTHRPREYWDYESHVVEWGNQDDFQLVRKLGRGKYSEVFEAINITNNEKVVVKILKPVKKKKIKREIKILENLRGGPNIISLIDIVKDPVSRTPALVFEHVNNTDFKQLYQTLTDYDIRFYMYEILKALDYCHSMGIMHRDVKPHNVMIDHEHRKLRLIDWGLAEFYHPGQEYNVRVASRYFKGPELLVDYQMYDYSLDMWSLGCMLASMIFRKEPFFHGHDNYDQLVRIAKVLGTEDLYDYIDKYNIELEPRFNDILGRHSRKRWERFVHSENQHLVSPEALDFLDKLLRYDHQARLTAREAMDHPYFFPIVKDQSRVVGPANLPSGNTAVSTASMITGISALPASTALGPLTGSPVLSAATNVLSTPVPAAAGAPQ</sequence>
<evidence type="ECO:0000256" key="7">
    <source>
        <dbReference type="PROSITE-ProRule" id="PRU10141"/>
    </source>
</evidence>
<keyword evidence="6 7" id="KW-0067">ATP-binding</keyword>
<dbReference type="AlphaFoldDB" id="A0AAV1P5S1"/>
<evidence type="ECO:0000256" key="4">
    <source>
        <dbReference type="ARBA" id="ARBA00022741"/>
    </source>
</evidence>
<comment type="caution">
    <text evidence="9">The sequence shown here is derived from an EMBL/GenBank/DDBJ whole genome shotgun (WGS) entry which is preliminary data.</text>
</comment>
<dbReference type="InterPro" id="IPR008271">
    <property type="entry name" value="Ser/Thr_kinase_AS"/>
</dbReference>
<evidence type="ECO:0000256" key="3">
    <source>
        <dbReference type="ARBA" id="ARBA00022679"/>
    </source>
</evidence>
<dbReference type="InterPro" id="IPR017441">
    <property type="entry name" value="Protein_kinase_ATP_BS"/>
</dbReference>
<dbReference type="EMBL" id="CAWUFR010000090">
    <property type="protein sequence ID" value="CAK6966092.1"/>
    <property type="molecule type" value="Genomic_DNA"/>
</dbReference>
<dbReference type="Pfam" id="PF00069">
    <property type="entry name" value="Pkinase"/>
    <property type="match status" value="1"/>
</dbReference>
<evidence type="ECO:0000259" key="8">
    <source>
        <dbReference type="PROSITE" id="PS50011"/>
    </source>
</evidence>
<reference evidence="9 10" key="1">
    <citation type="submission" date="2024-01" db="EMBL/GenBank/DDBJ databases">
        <authorList>
            <person name="Alioto T."/>
            <person name="Alioto T."/>
            <person name="Gomez Garrido J."/>
        </authorList>
    </citation>
    <scope>NUCLEOTIDE SEQUENCE [LARGE SCALE GENOMIC DNA]</scope>
</reference>
<dbReference type="InterPro" id="IPR011009">
    <property type="entry name" value="Kinase-like_dom_sf"/>
</dbReference>
<feature type="domain" description="Protein kinase" evidence="8">
    <location>
        <begin position="181"/>
        <end position="466"/>
    </location>
</feature>
<dbReference type="EC" id="2.7.11.1" evidence="1"/>
<dbReference type="Gene3D" id="3.30.200.20">
    <property type="entry name" value="Phosphorylase Kinase, domain 1"/>
    <property type="match status" value="1"/>
</dbReference>
<keyword evidence="10" id="KW-1185">Reference proteome</keyword>
<dbReference type="Proteomes" id="UP001314229">
    <property type="component" value="Unassembled WGS sequence"/>
</dbReference>
<dbReference type="GO" id="GO:0005524">
    <property type="term" value="F:ATP binding"/>
    <property type="evidence" value="ECO:0007669"/>
    <property type="project" value="UniProtKB-UniRule"/>
</dbReference>
<evidence type="ECO:0000256" key="6">
    <source>
        <dbReference type="ARBA" id="ARBA00022840"/>
    </source>
</evidence>
<keyword evidence="4 7" id="KW-0547">Nucleotide-binding</keyword>
<dbReference type="InterPro" id="IPR000719">
    <property type="entry name" value="Prot_kinase_dom"/>
</dbReference>
<dbReference type="PROSITE" id="PS00107">
    <property type="entry name" value="PROTEIN_KINASE_ATP"/>
    <property type="match status" value="1"/>
</dbReference>
<dbReference type="PROSITE" id="PS50011">
    <property type="entry name" value="PROTEIN_KINASE_DOM"/>
    <property type="match status" value="1"/>
</dbReference>
<keyword evidence="5 9" id="KW-0418">Kinase</keyword>
<gene>
    <name evidence="9" type="ORF">FSCOSCO3_A014076</name>
</gene>
<evidence type="ECO:0000313" key="10">
    <source>
        <dbReference type="Proteomes" id="UP001314229"/>
    </source>
</evidence>
<feature type="binding site" evidence="7">
    <location>
        <position position="210"/>
    </location>
    <ligand>
        <name>ATP</name>
        <dbReference type="ChEBI" id="CHEBI:30616"/>
    </ligand>
</feature>
<keyword evidence="2" id="KW-0723">Serine/threonine-protein kinase</keyword>
<dbReference type="SUPFAM" id="SSF56112">
    <property type="entry name" value="Protein kinase-like (PK-like)"/>
    <property type="match status" value="1"/>
</dbReference>
<dbReference type="PROSITE" id="PS00108">
    <property type="entry name" value="PROTEIN_KINASE_ST"/>
    <property type="match status" value="1"/>
</dbReference>
<dbReference type="CDD" id="cd14132">
    <property type="entry name" value="STKc_CK2_alpha"/>
    <property type="match status" value="1"/>
</dbReference>
<dbReference type="FunFam" id="1.10.510.10:FF:000059">
    <property type="entry name" value="Casein kinase II subunit alpha"/>
    <property type="match status" value="1"/>
</dbReference>
<dbReference type="GO" id="GO:0005829">
    <property type="term" value="C:cytosol"/>
    <property type="evidence" value="ECO:0007669"/>
    <property type="project" value="TreeGrafter"/>
</dbReference>
<dbReference type="GO" id="GO:0051726">
    <property type="term" value="P:regulation of cell cycle"/>
    <property type="evidence" value="ECO:0007669"/>
    <property type="project" value="TreeGrafter"/>
</dbReference>
<dbReference type="FunFam" id="3.30.200.20:FF:000088">
    <property type="entry name" value="Casein kinase II subunit alpha"/>
    <property type="match status" value="1"/>
</dbReference>
<proteinExistence type="predicted"/>
<name>A0AAV1P5S1_SCOSC</name>
<evidence type="ECO:0000256" key="2">
    <source>
        <dbReference type="ARBA" id="ARBA00022527"/>
    </source>
</evidence>
<evidence type="ECO:0000313" key="9">
    <source>
        <dbReference type="EMBL" id="CAK6966092.1"/>
    </source>
</evidence>
<protein>
    <recommendedName>
        <fullName evidence="1">non-specific serine/threonine protein kinase</fullName>
        <ecNumber evidence="1">2.7.11.1</ecNumber>
    </recommendedName>
</protein>
<keyword evidence="3" id="KW-0808">Transferase</keyword>
<organism evidence="9 10">
    <name type="scientific">Scomber scombrus</name>
    <name type="common">Atlantic mackerel</name>
    <name type="synonym">Scomber vernalis</name>
    <dbReference type="NCBI Taxonomy" id="13677"/>
    <lineage>
        <taxon>Eukaryota</taxon>
        <taxon>Metazoa</taxon>
        <taxon>Chordata</taxon>
        <taxon>Craniata</taxon>
        <taxon>Vertebrata</taxon>
        <taxon>Euteleostomi</taxon>
        <taxon>Actinopterygii</taxon>
        <taxon>Neopterygii</taxon>
        <taxon>Teleostei</taxon>
        <taxon>Neoteleostei</taxon>
        <taxon>Acanthomorphata</taxon>
        <taxon>Pelagiaria</taxon>
        <taxon>Scombriformes</taxon>
        <taxon>Scombridae</taxon>
        <taxon>Scomber</taxon>
    </lineage>
</organism>
<dbReference type="Gene3D" id="1.10.510.10">
    <property type="entry name" value="Transferase(Phosphotransferase) domain 1"/>
    <property type="match status" value="1"/>
</dbReference>
<dbReference type="GO" id="GO:0005956">
    <property type="term" value="C:protein kinase CK2 complex"/>
    <property type="evidence" value="ECO:0007669"/>
    <property type="project" value="TreeGrafter"/>
</dbReference>
<evidence type="ECO:0000256" key="5">
    <source>
        <dbReference type="ARBA" id="ARBA00022777"/>
    </source>
</evidence>
<dbReference type="PANTHER" id="PTHR24054:SF16">
    <property type="entry name" value="CASEIN KINASE II SUBUNIT ALPHA-RELATED"/>
    <property type="match status" value="1"/>
</dbReference>
<evidence type="ECO:0000256" key="1">
    <source>
        <dbReference type="ARBA" id="ARBA00012513"/>
    </source>
</evidence>